<evidence type="ECO:0000256" key="1">
    <source>
        <dbReference type="ARBA" id="ARBA00004308"/>
    </source>
</evidence>
<dbReference type="InterPro" id="IPR045120">
    <property type="entry name" value="Suco/Slp1-like"/>
</dbReference>
<proteinExistence type="predicted"/>
<gene>
    <name evidence="7" type="ORF">BofuT4_P018930.1</name>
</gene>
<dbReference type="STRING" id="999810.G2YIQ0"/>
<feature type="compositionally biased region" description="Low complexity" evidence="5">
    <location>
        <begin position="172"/>
        <end position="188"/>
    </location>
</feature>
<feature type="region of interest" description="Disordered" evidence="5">
    <location>
        <begin position="213"/>
        <end position="299"/>
    </location>
</feature>
<keyword evidence="2" id="KW-0812">Transmembrane</keyword>
<keyword evidence="3" id="KW-1133">Transmembrane helix</keyword>
<organism evidence="7 8">
    <name type="scientific">Botryotinia fuckeliana (strain T4)</name>
    <name type="common">Noble rot fungus</name>
    <name type="synonym">Botrytis cinerea</name>
    <dbReference type="NCBI Taxonomy" id="999810"/>
    <lineage>
        <taxon>Eukaryota</taxon>
        <taxon>Fungi</taxon>
        <taxon>Dikarya</taxon>
        <taxon>Ascomycota</taxon>
        <taxon>Pezizomycotina</taxon>
        <taxon>Leotiomycetes</taxon>
        <taxon>Helotiales</taxon>
        <taxon>Sclerotiniaceae</taxon>
        <taxon>Botrytis</taxon>
    </lineage>
</organism>
<dbReference type="GO" id="GO:0034975">
    <property type="term" value="P:protein folding in endoplasmic reticulum"/>
    <property type="evidence" value="ECO:0007669"/>
    <property type="project" value="TreeGrafter"/>
</dbReference>
<dbReference type="SUPFAM" id="SSF49785">
    <property type="entry name" value="Galactose-binding domain-like"/>
    <property type="match status" value="1"/>
</dbReference>
<reference evidence="8" key="1">
    <citation type="journal article" date="2011" name="PLoS Genet.">
        <title>Genomic analysis of the necrotrophic fungal pathogens Sclerotinia sclerotiorum and Botrytis cinerea.</title>
        <authorList>
            <person name="Amselem J."/>
            <person name="Cuomo C.A."/>
            <person name="van Kan J.A."/>
            <person name="Viaud M."/>
            <person name="Benito E.P."/>
            <person name="Couloux A."/>
            <person name="Coutinho P.M."/>
            <person name="de Vries R.P."/>
            <person name="Dyer P.S."/>
            <person name="Fillinger S."/>
            <person name="Fournier E."/>
            <person name="Gout L."/>
            <person name="Hahn M."/>
            <person name="Kohn L."/>
            <person name="Lapalu N."/>
            <person name="Plummer K.M."/>
            <person name="Pradier J.M."/>
            <person name="Quevillon E."/>
            <person name="Sharon A."/>
            <person name="Simon A."/>
            <person name="ten Have A."/>
            <person name="Tudzynski B."/>
            <person name="Tudzynski P."/>
            <person name="Wincker P."/>
            <person name="Andrew M."/>
            <person name="Anthouard V."/>
            <person name="Beever R.E."/>
            <person name="Beffa R."/>
            <person name="Benoit I."/>
            <person name="Bouzid O."/>
            <person name="Brault B."/>
            <person name="Chen Z."/>
            <person name="Choquer M."/>
            <person name="Collemare J."/>
            <person name="Cotton P."/>
            <person name="Danchin E.G."/>
            <person name="Da Silva C."/>
            <person name="Gautier A."/>
            <person name="Giraud C."/>
            <person name="Giraud T."/>
            <person name="Gonzalez C."/>
            <person name="Grossetete S."/>
            <person name="Guldener U."/>
            <person name="Henrissat B."/>
            <person name="Howlett B.J."/>
            <person name="Kodira C."/>
            <person name="Kretschmer M."/>
            <person name="Lappartient A."/>
            <person name="Leroch M."/>
            <person name="Levis C."/>
            <person name="Mauceli E."/>
            <person name="Neuveglise C."/>
            <person name="Oeser B."/>
            <person name="Pearson M."/>
            <person name="Poulain J."/>
            <person name="Poussereau N."/>
            <person name="Quesneville H."/>
            <person name="Rascle C."/>
            <person name="Schumacher J."/>
            <person name="Segurens B."/>
            <person name="Sexton A."/>
            <person name="Silva E."/>
            <person name="Sirven C."/>
            <person name="Soanes D.M."/>
            <person name="Talbot N.J."/>
            <person name="Templeton M."/>
            <person name="Yandava C."/>
            <person name="Yarden O."/>
            <person name="Zeng Q."/>
            <person name="Rollins J.A."/>
            <person name="Lebrun M.H."/>
            <person name="Dickman M."/>
        </authorList>
    </citation>
    <scope>NUCLEOTIDE SEQUENCE [LARGE SCALE GENOMIC DNA]</scope>
    <source>
        <strain evidence="8">T4</strain>
    </source>
</reference>
<feature type="compositionally biased region" description="Basic and acidic residues" evidence="5">
    <location>
        <begin position="974"/>
        <end position="984"/>
    </location>
</feature>
<dbReference type="PANTHER" id="PTHR12953">
    <property type="entry name" value="MEMBRANE PROTEIN CH1 RELATED"/>
    <property type="match status" value="1"/>
</dbReference>
<keyword evidence="4" id="KW-0472">Membrane</keyword>
<feature type="compositionally biased region" description="Low complexity" evidence="5">
    <location>
        <begin position="638"/>
        <end position="651"/>
    </location>
</feature>
<comment type="subcellular location">
    <subcellularLocation>
        <location evidence="1">Endomembrane system</location>
    </subcellularLocation>
</comment>
<dbReference type="AlphaFoldDB" id="G2YIQ0"/>
<evidence type="ECO:0000256" key="5">
    <source>
        <dbReference type="SAM" id="MobiDB-lite"/>
    </source>
</evidence>
<feature type="compositionally biased region" description="Polar residues" evidence="5">
    <location>
        <begin position="652"/>
        <end position="674"/>
    </location>
</feature>
<dbReference type="GO" id="GO:0016020">
    <property type="term" value="C:membrane"/>
    <property type="evidence" value="ECO:0007669"/>
    <property type="project" value="InterPro"/>
</dbReference>
<dbReference type="PANTHER" id="PTHR12953:SF0">
    <property type="entry name" value="SUN DOMAIN-CONTAINING OSSIFICATION FACTOR"/>
    <property type="match status" value="1"/>
</dbReference>
<name>G2YIQ0_BOTF4</name>
<accession>G2YIQ0</accession>
<feature type="region of interest" description="Disordered" evidence="5">
    <location>
        <begin position="858"/>
        <end position="924"/>
    </location>
</feature>
<dbReference type="PROSITE" id="PS51469">
    <property type="entry name" value="SUN"/>
    <property type="match status" value="1"/>
</dbReference>
<feature type="region of interest" description="Disordered" evidence="5">
    <location>
        <begin position="624"/>
        <end position="674"/>
    </location>
</feature>
<dbReference type="HOGENOM" id="CLU_006633_0_0_1"/>
<evidence type="ECO:0000256" key="4">
    <source>
        <dbReference type="ARBA" id="ARBA00023136"/>
    </source>
</evidence>
<feature type="compositionally biased region" description="Low complexity" evidence="5">
    <location>
        <begin position="910"/>
        <end position="922"/>
    </location>
</feature>
<dbReference type="OrthoDB" id="266334at2759"/>
<feature type="domain" description="SUN" evidence="6">
    <location>
        <begin position="275"/>
        <end position="448"/>
    </location>
</feature>
<protein>
    <recommendedName>
        <fullName evidence="6">SUN domain-containing protein</fullName>
    </recommendedName>
</protein>
<evidence type="ECO:0000313" key="8">
    <source>
        <dbReference type="Proteomes" id="UP000008177"/>
    </source>
</evidence>
<dbReference type="Gene3D" id="2.60.120.260">
    <property type="entry name" value="Galactose-binding domain-like"/>
    <property type="match status" value="1"/>
</dbReference>
<dbReference type="EMBL" id="FQ790337">
    <property type="protein sequence ID" value="CCD51587.1"/>
    <property type="molecule type" value="Genomic_DNA"/>
</dbReference>
<feature type="compositionally biased region" description="Polar residues" evidence="5">
    <location>
        <begin position="954"/>
        <end position="971"/>
    </location>
</feature>
<evidence type="ECO:0000313" key="7">
    <source>
        <dbReference type="EMBL" id="CCD51587.1"/>
    </source>
</evidence>
<feature type="region of interest" description="Disordered" evidence="5">
    <location>
        <begin position="954"/>
        <end position="1059"/>
    </location>
</feature>
<feature type="compositionally biased region" description="Basic and acidic residues" evidence="5">
    <location>
        <begin position="1023"/>
        <end position="1040"/>
    </location>
</feature>
<dbReference type="FunFam" id="2.60.120.260:FF:000082">
    <property type="entry name" value="Sad1/UNC domain protein"/>
    <property type="match status" value="1"/>
</dbReference>
<dbReference type="InParanoid" id="G2YIQ0"/>
<dbReference type="FunCoup" id="G2YIQ0">
    <property type="interactions" value="37"/>
</dbReference>
<evidence type="ECO:0000259" key="6">
    <source>
        <dbReference type="PROSITE" id="PS51469"/>
    </source>
</evidence>
<feature type="region of interest" description="Disordered" evidence="5">
    <location>
        <begin position="146"/>
        <end position="191"/>
    </location>
</feature>
<evidence type="ECO:0000256" key="3">
    <source>
        <dbReference type="ARBA" id="ARBA00022989"/>
    </source>
</evidence>
<dbReference type="GO" id="GO:0005737">
    <property type="term" value="C:cytoplasm"/>
    <property type="evidence" value="ECO:0007669"/>
    <property type="project" value="TreeGrafter"/>
</dbReference>
<evidence type="ECO:0000256" key="2">
    <source>
        <dbReference type="ARBA" id="ARBA00022692"/>
    </source>
</evidence>
<dbReference type="Pfam" id="PF07738">
    <property type="entry name" value="Sad1_UNC"/>
    <property type="match status" value="1"/>
</dbReference>
<dbReference type="eggNOG" id="KOG1396">
    <property type="taxonomic scope" value="Eukaryota"/>
</dbReference>
<sequence>MSASRSSFNGEFDQTFEQVTNSREKQGIRKICFALLYFTHRTIESTKLLGRALSQICGCITITSGTPWHFIVANSLIHSSQHPAFDPKHYAAEPEWSSHVIDCLRSSWSNTDSPPTTKTNAIGAAGTLESQEIDVVTDTISNAPFSESVAQTNDETKITDETSRTSVIQLKSSSPSPGIPSPTASPTTVDEGELNDASFLSFEEWKKQTLEQAGQQDLNLGKRRSAEAARKRESEAFQNNLESLGDDGEIDLDFGAFRNGGAEQTSRTTKDKGVGSSQDSQEEKSGSGHRKEHRSKDAGKTCKERFSYASFDAGATVLKTHQGAKNSKAVLIENKDSYMLSECKTQNKFLVIELSEDIWIDTLVLANYEFFSSMLRTFRVSVSDRWPVKTDKWKDLGVYEARNSREIQAFLIENPQIWARYIRIEFLTHYGKEYYCPLSLVRVHGTRMLESWKDTEANNDDDEEADEDPEEGFVPEAVAEIIQTKSTVMQAVHVTVGSQTEPTGLYTTRDVQREEMPMETHLKPPPTPTSLWKKPIAREFEMLSIRPLDLCYPSDIPEHILTSQAAVENESYNFKTTMKVPPSPEMISTAFTDNGITSSSLSFTGPSAQQTLSEVKASLASTSLTQETHESSKVIQDSSHSTIPTSSTTIIVNKSQDATSTNKTRGTNTSSGSASLPTIQESFFKAVSRRLQLLETNSTLSLKYIEEQSKMLREAFLRVEKRQLQKTTDFLENLNSTVLTELRVFRQQYDEIWQSTVISLESQREESRREILAISARLNILADEVVFQKRMSIIQSVLLLLCLGLVIFSRVSTAEPLSFSLHNRRSRVTSNMTNIESPLDTPGYTSREREDYIGDAASPVNAWSGHHRRQPSDESVNSRSRSRGWGPPTPISTYSRSDNELTPPRSFDETTTNTMTGATTGTFSRLRRSITMKYQSSNPLLSASREHELLRTSSFGPSLRSHNSSPASFLSVSDAKERGVRDRNPTALASPPPSDIESHDPMDELNSTPTGIQHDALEGQSVDDIRESRSLLTPKQEHVNEQINEQKPLPALPDGGPSP</sequence>
<dbReference type="GO" id="GO:0012505">
    <property type="term" value="C:endomembrane system"/>
    <property type="evidence" value="ECO:0007669"/>
    <property type="project" value="UniProtKB-SubCell"/>
</dbReference>
<dbReference type="InterPro" id="IPR012919">
    <property type="entry name" value="SUN_dom"/>
</dbReference>
<dbReference type="Proteomes" id="UP000008177">
    <property type="component" value="Unplaced contigs"/>
</dbReference>
<feature type="compositionally biased region" description="Basic and acidic residues" evidence="5">
    <location>
        <begin position="224"/>
        <end position="235"/>
    </location>
</feature>
<dbReference type="InterPro" id="IPR008979">
    <property type="entry name" value="Galactose-bd-like_sf"/>
</dbReference>
<feature type="compositionally biased region" description="Basic and acidic residues" evidence="5">
    <location>
        <begin position="154"/>
        <end position="163"/>
    </location>
</feature>